<proteinExistence type="predicted"/>
<keyword evidence="2" id="KW-1185">Reference proteome</keyword>
<evidence type="ECO:0000313" key="1">
    <source>
        <dbReference type="EMBL" id="AEH07116.1"/>
    </source>
</evidence>
<dbReference type="GO" id="GO:0005975">
    <property type="term" value="P:carbohydrate metabolic process"/>
    <property type="evidence" value="ECO:0007669"/>
    <property type="project" value="InterPro"/>
</dbReference>
<dbReference type="STRING" id="647113.Metok_1147"/>
<reference evidence="1" key="1">
    <citation type="submission" date="2011-05" db="EMBL/GenBank/DDBJ databases">
        <title>Complete sequence of chromosome of Methanothermococcus okinawensis IH1.</title>
        <authorList>
            <consortium name="US DOE Joint Genome Institute"/>
            <person name="Lucas S."/>
            <person name="Han J."/>
            <person name="Lapidus A."/>
            <person name="Cheng J.-F."/>
            <person name="Goodwin L."/>
            <person name="Pitluck S."/>
            <person name="Peters L."/>
            <person name="Mikhailova N."/>
            <person name="Held B."/>
            <person name="Han C."/>
            <person name="Tapia R."/>
            <person name="Land M."/>
            <person name="Hauser L."/>
            <person name="Kyrpides N."/>
            <person name="Ivanova N."/>
            <person name="Pagani I."/>
            <person name="Sieprawska-Lupa M."/>
            <person name="Takai K."/>
            <person name="Miyazaki J."/>
            <person name="Whitman W."/>
            <person name="Woyke T."/>
        </authorList>
    </citation>
    <scope>NUCLEOTIDE SEQUENCE [LARGE SCALE GENOMIC DNA]</scope>
    <source>
        <strain evidence="1">IH1</strain>
    </source>
</reference>
<dbReference type="eggNOG" id="arCOG05033">
    <property type="taxonomic scope" value="Archaea"/>
</dbReference>
<dbReference type="AlphaFoldDB" id="F8ANX5"/>
<evidence type="ECO:0008006" key="3">
    <source>
        <dbReference type="Google" id="ProtNLM"/>
    </source>
</evidence>
<organism evidence="1 2">
    <name type="scientific">Methanothermococcus okinawensis (strain DSM 14208 / JCM 11175 / IH1)</name>
    <dbReference type="NCBI Taxonomy" id="647113"/>
    <lineage>
        <taxon>Archaea</taxon>
        <taxon>Methanobacteriati</taxon>
        <taxon>Methanobacteriota</taxon>
        <taxon>Methanomada group</taxon>
        <taxon>Methanococci</taxon>
        <taxon>Methanococcales</taxon>
        <taxon>Methanococcaceae</taxon>
        <taxon>Methanothermococcus</taxon>
    </lineage>
</organism>
<dbReference type="OrthoDB" id="65404at2157"/>
<dbReference type="KEGG" id="mok:Metok_1147"/>
<dbReference type="InterPro" id="IPR018763">
    <property type="entry name" value="DUF2334"/>
</dbReference>
<dbReference type="Pfam" id="PF10096">
    <property type="entry name" value="DUF2334"/>
    <property type="match status" value="1"/>
</dbReference>
<evidence type="ECO:0000313" key="2">
    <source>
        <dbReference type="Proteomes" id="UP000009296"/>
    </source>
</evidence>
<protein>
    <recommendedName>
        <fullName evidence="3">Polysaccharide deacetylase</fullName>
    </recommendedName>
</protein>
<dbReference type="InterPro" id="IPR011330">
    <property type="entry name" value="Glyco_hydro/deAcase_b/a-brl"/>
</dbReference>
<gene>
    <name evidence="1" type="ordered locus">Metok_1147</name>
</gene>
<dbReference type="GeneID" id="10773303"/>
<dbReference type="HOGENOM" id="CLU_078976_0_0_2"/>
<name>F8ANX5_METOI</name>
<dbReference type="EMBL" id="CP002792">
    <property type="protein sequence ID" value="AEH07116.1"/>
    <property type="molecule type" value="Genomic_DNA"/>
</dbReference>
<dbReference type="RefSeq" id="WP_013867300.1">
    <property type="nucleotide sequence ID" value="NC_015636.1"/>
</dbReference>
<dbReference type="Proteomes" id="UP000009296">
    <property type="component" value="Chromosome"/>
</dbReference>
<dbReference type="Gene3D" id="3.20.20.370">
    <property type="entry name" value="Glycoside hydrolase/deacetylase"/>
    <property type="match status" value="1"/>
</dbReference>
<dbReference type="SUPFAM" id="SSF88713">
    <property type="entry name" value="Glycoside hydrolase/deacetylase"/>
    <property type="match status" value="1"/>
</dbReference>
<sequence>MKKLFSIFLIVILITLSAILPIWTVNPNFKKTTSSYDPLANISSNTHQKPIILIHDVSPVYFNELKDIEKIIDKNHYQNRTYLFVIVNHANEYNLKNYPKFTKYLHHLDNEGYHIEYHAYNHIGAEYKCNKTVASEKLNDSFKILKDCGFNTKKIKYFIPPRYKLSTDAENVFLNKNITIIMEYYILKKENNGIKRVIITNKEYTWYMPNIVVKPMILLAMLDYNLSKHQFCLSIHPKAVNYGNGLIFLDKFLNATNK</sequence>
<accession>F8ANX5</accession>